<evidence type="ECO:0000313" key="4">
    <source>
        <dbReference type="Proteomes" id="UP000017818"/>
    </source>
</evidence>
<organism evidence="3 4">
    <name type="scientific">Peptoanaerobacter stomatis</name>
    <dbReference type="NCBI Taxonomy" id="796937"/>
    <lineage>
        <taxon>Bacteria</taxon>
        <taxon>Bacillati</taxon>
        <taxon>Bacillota</taxon>
        <taxon>Clostridia</taxon>
        <taxon>Peptostreptococcales</taxon>
        <taxon>Filifactoraceae</taxon>
        <taxon>Peptoanaerobacter</taxon>
    </lineage>
</organism>
<dbReference type="OrthoDB" id="167038at2"/>
<sequence length="886" mass="102828">MAKHQIIYTSCMRGIDGVNDGQQIFSYDESFADGKADEVKSLFTYQVPALPAGTLMSEEIALTMPVAFSYRLLKSGSASVTLNTYLGRDYMGSAGRFGNHLSHSVVCDFSDFDIYPCELYASTTLRSSMTYEEVNNPEPPAYLPTPELIKGYVIDPDSIVEFLGISDNLERYKQMVTAMLRFQTEKKRIVICDEPENIVKWIAALHYTLPLDIAKNVNFTSYEFDPELSPSQICGVVSEGTRYNCINYISSNRHYVFDFINNKFTPVETNNILMDFLDTAFSFSYDSLTDFHSFILNNTIYRECNDKFYAAFYLYNLLSEGISEITKEEFNEIEQFAEQFLTDGKKKEVVFKLLEEQYNINQLENDYALLVLGYMLQSLNILERTQQNMVKQMIVDRLIMSLSTGNISEEDYIPLYNNIDNMARSINLSIPAELMVEKNRDSLLNVLSESPEMWKVYFIVRIISEYVKDMSLSTEELYPDRPIGAIYYGLVGSVYRTGRNNGYTVIEKILEGFESDVEYYVDMTLNIEGFLKDLNLGEEDVDHLWEYFYGQVLNKDDVSFEAINKKLAEYDLFEEMYHLYERNLKKKASLPETREYFESYWNAWFSRNKKYGQAYAAIALKTYEEIYERKISTIPDKEQFDYTSEILNMAMKMGITDDYVSLLCETILEYIPMGKRTSENKETISELYKYNREVLNKAIEGKLLLFIIALQLNRVTRKNDIITTVQKIKSVSVESGACFERIADGKIKDYFEWAFDSLGNFNLTKEDYEALYSLFDFTNSVHSIFMDYWCRAIYKDSKGDKDYSSFAEFLRFMFDMGNQNDQDMVGKYLCKLSKSKLEDLNVEMLTIHFKRDRKAAHAWSNIREIADSTNPLLNNLSNLGNLFKKK</sequence>
<comment type="caution">
    <text evidence="3">The sequence shown here is derived from an EMBL/GenBank/DDBJ whole genome shotgun (WGS) entry which is preliminary data.</text>
</comment>
<dbReference type="InterPro" id="IPR045401">
    <property type="entry name" value="GAP1-M"/>
</dbReference>
<dbReference type="InterPro" id="IPR045402">
    <property type="entry name" value="GAP1-N2"/>
</dbReference>
<evidence type="ECO:0000259" key="2">
    <source>
        <dbReference type="Pfam" id="PF20014"/>
    </source>
</evidence>
<reference evidence="3 4" key="1">
    <citation type="submission" date="2012-05" db="EMBL/GenBank/DDBJ databases">
        <title>The Genome Sequence of Eubacteriaceae bacterium CM2.</title>
        <authorList>
            <consortium name="The Broad Institute Genome Sequencing Platform"/>
            <person name="Earl A."/>
            <person name="Ward D."/>
            <person name="Feldgarden M."/>
            <person name="Gevers D."/>
            <person name="Sizova M."/>
            <person name="Hazen A."/>
            <person name="Epstein S."/>
            <person name="Walker B."/>
            <person name="Young S.K."/>
            <person name="Zeng Q."/>
            <person name="Gargeya S."/>
            <person name="Fitzgerald M."/>
            <person name="Haas B."/>
            <person name="Abouelleil A."/>
            <person name="Alvarado L."/>
            <person name="Arachchi H.M."/>
            <person name="Berlin A."/>
            <person name="Chapman S.B."/>
            <person name="Goldberg J."/>
            <person name="Griggs A."/>
            <person name="Gujja S."/>
            <person name="Hansen M."/>
            <person name="Howarth C."/>
            <person name="Imamovic A."/>
            <person name="Larimer J."/>
            <person name="McCowen C."/>
            <person name="Montmayeur A."/>
            <person name="Murphy C."/>
            <person name="Neiman D."/>
            <person name="Pearson M."/>
            <person name="Priest M."/>
            <person name="Roberts A."/>
            <person name="Saif S."/>
            <person name="Shea T."/>
            <person name="Sisk P."/>
            <person name="Sykes S."/>
            <person name="Wortman J."/>
            <person name="Nusbaum C."/>
            <person name="Birren B."/>
        </authorList>
    </citation>
    <scope>NUCLEOTIDE SEQUENCE [LARGE SCALE GENOMIC DNA]</scope>
    <source>
        <strain evidence="3 4">CM2</strain>
    </source>
</reference>
<feature type="domain" description="GTPase-associated protein 1 N-terminal" evidence="1">
    <location>
        <begin position="4"/>
        <end position="135"/>
    </location>
</feature>
<dbReference type="HOGENOM" id="CLU_325376_0_0_9"/>
<dbReference type="EMBL" id="AFZF02000004">
    <property type="protein sequence ID" value="EHL14778.1"/>
    <property type="molecule type" value="Genomic_DNA"/>
</dbReference>
<gene>
    <name evidence="3" type="ORF">HMPREF9630_00821</name>
</gene>
<dbReference type="RefSeq" id="WP_009526733.1">
    <property type="nucleotide sequence ID" value="NZ_JH815225.1"/>
</dbReference>
<proteinExistence type="predicted"/>
<evidence type="ECO:0000313" key="3">
    <source>
        <dbReference type="EMBL" id="EHL14778.1"/>
    </source>
</evidence>
<evidence type="ECO:0000259" key="1">
    <source>
        <dbReference type="Pfam" id="PF20013"/>
    </source>
</evidence>
<protein>
    <submittedName>
        <fullName evidence="3">Uncharacterized protein</fullName>
    </submittedName>
</protein>
<accession>V9HU74</accession>
<feature type="domain" description="GTPase-associated protein 1 middle" evidence="2">
    <location>
        <begin position="161"/>
        <end position="260"/>
    </location>
</feature>
<dbReference type="AlphaFoldDB" id="V9HU74"/>
<name>V9HU74_9FIRM</name>
<dbReference type="Pfam" id="PF20014">
    <property type="entry name" value="GAP1-M"/>
    <property type="match status" value="1"/>
</dbReference>
<dbReference type="Proteomes" id="UP000017818">
    <property type="component" value="Unassembled WGS sequence"/>
</dbReference>
<dbReference type="Pfam" id="PF20013">
    <property type="entry name" value="GAP1-N2"/>
    <property type="match status" value="1"/>
</dbReference>